<gene>
    <name evidence="2" type="primary">TXNL1_1</name>
    <name evidence="2" type="ORF">BG006_000687</name>
</gene>
<evidence type="ECO:0000313" key="2">
    <source>
        <dbReference type="EMBL" id="KAF9324284.1"/>
    </source>
</evidence>
<organism evidence="2 3">
    <name type="scientific">Podila minutissima</name>
    <dbReference type="NCBI Taxonomy" id="64525"/>
    <lineage>
        <taxon>Eukaryota</taxon>
        <taxon>Fungi</taxon>
        <taxon>Fungi incertae sedis</taxon>
        <taxon>Mucoromycota</taxon>
        <taxon>Mortierellomycotina</taxon>
        <taxon>Mortierellomycetes</taxon>
        <taxon>Mortierellales</taxon>
        <taxon>Mortierellaceae</taxon>
        <taxon>Podila</taxon>
    </lineage>
</organism>
<dbReference type="Gene3D" id="3.40.30.10">
    <property type="entry name" value="Glutaredoxin"/>
    <property type="match status" value="1"/>
</dbReference>
<keyword evidence="3" id="KW-1185">Reference proteome</keyword>
<dbReference type="Pfam" id="PF00085">
    <property type="entry name" value="Thioredoxin"/>
    <property type="match status" value="1"/>
</dbReference>
<dbReference type="SUPFAM" id="SSF52833">
    <property type="entry name" value="Thioredoxin-like"/>
    <property type="match status" value="1"/>
</dbReference>
<dbReference type="EMBL" id="JAAAUY010001117">
    <property type="protein sequence ID" value="KAF9324284.1"/>
    <property type="molecule type" value="Genomic_DNA"/>
</dbReference>
<accession>A0A9P5SEZ1</accession>
<dbReference type="InterPro" id="IPR050620">
    <property type="entry name" value="Thioredoxin_H-type-like"/>
</dbReference>
<evidence type="ECO:0000259" key="1">
    <source>
        <dbReference type="PROSITE" id="PS51352"/>
    </source>
</evidence>
<comment type="caution">
    <text evidence="2">The sequence shown here is derived from an EMBL/GenBank/DDBJ whole genome shotgun (WGS) entry which is preliminary data.</text>
</comment>
<dbReference type="CDD" id="cd02947">
    <property type="entry name" value="TRX_family"/>
    <property type="match status" value="1"/>
</dbReference>
<sequence length="274" mass="30670">MTTSIILSPNTDAELEALLLKARHRISVLVYSTAWCKNCKRLSSGLEKLADELKAVATFIHVDVDELEKTVQRYNIESLPTFQLFRGHVLQTSISAAQLPRKTTPEESDDQLLGWIATTVASFSKHWNASYSKITDHLAFSPTPTEYQIKEGLVKVGFKSVIGTESKQNPGEYNAKEGDLWREHGIEYVSYPIESVDEISLHDFDEILQLVETLPGPILFHSDIGQIAAIFVFAMVAKQNARKGSEVPEWARELGFDFDGLGKLTQTISAWVDK</sequence>
<proteinExistence type="predicted"/>
<dbReference type="Proteomes" id="UP000696485">
    <property type="component" value="Unassembled WGS sequence"/>
</dbReference>
<dbReference type="InterPro" id="IPR029021">
    <property type="entry name" value="Prot-tyrosine_phosphatase-like"/>
</dbReference>
<feature type="domain" description="Thioredoxin" evidence="1">
    <location>
        <begin position="1"/>
        <end position="118"/>
    </location>
</feature>
<dbReference type="PANTHER" id="PTHR10438:SF468">
    <property type="entry name" value="THIOREDOXIN-1-RELATED"/>
    <property type="match status" value="1"/>
</dbReference>
<reference evidence="2" key="1">
    <citation type="journal article" date="2020" name="Fungal Divers.">
        <title>Resolving the Mortierellaceae phylogeny through synthesis of multi-gene phylogenetics and phylogenomics.</title>
        <authorList>
            <person name="Vandepol N."/>
            <person name="Liber J."/>
            <person name="Desiro A."/>
            <person name="Na H."/>
            <person name="Kennedy M."/>
            <person name="Barry K."/>
            <person name="Grigoriev I.V."/>
            <person name="Miller A.N."/>
            <person name="O'Donnell K."/>
            <person name="Stajich J.E."/>
            <person name="Bonito G."/>
        </authorList>
    </citation>
    <scope>NUCLEOTIDE SEQUENCE</scope>
    <source>
        <strain evidence="2">NVP1</strain>
    </source>
</reference>
<protein>
    <submittedName>
        <fullName evidence="2">Thioredoxin-like protein 1</fullName>
    </submittedName>
</protein>
<evidence type="ECO:0000313" key="3">
    <source>
        <dbReference type="Proteomes" id="UP000696485"/>
    </source>
</evidence>
<name>A0A9P5SEZ1_9FUNG</name>
<dbReference type="InterPro" id="IPR013766">
    <property type="entry name" value="Thioredoxin_domain"/>
</dbReference>
<dbReference type="SUPFAM" id="SSF52799">
    <property type="entry name" value="(Phosphotyrosine protein) phosphatases II"/>
    <property type="match status" value="1"/>
</dbReference>
<dbReference type="PANTHER" id="PTHR10438">
    <property type="entry name" value="THIOREDOXIN"/>
    <property type="match status" value="1"/>
</dbReference>
<dbReference type="PROSITE" id="PS51352">
    <property type="entry name" value="THIOREDOXIN_2"/>
    <property type="match status" value="1"/>
</dbReference>
<dbReference type="AlphaFoldDB" id="A0A9P5SEZ1"/>
<dbReference type="InterPro" id="IPR036249">
    <property type="entry name" value="Thioredoxin-like_sf"/>
</dbReference>
<dbReference type="Gene3D" id="3.90.190.10">
    <property type="entry name" value="Protein tyrosine phosphatase superfamily"/>
    <property type="match status" value="1"/>
</dbReference>